<keyword evidence="2" id="KW-1185">Reference proteome</keyword>
<dbReference type="AlphaFoldDB" id="A0A8G1RL36"/>
<dbReference type="GeneID" id="63856809"/>
<accession>A0A8G1RL36</accession>
<dbReference type="EMBL" id="KZ824660">
    <property type="protein sequence ID" value="RAK75249.1"/>
    <property type="molecule type" value="Genomic_DNA"/>
</dbReference>
<sequence>MLYPLQCNCRCRQHSLPFPVPSFYGRIDYSLSISLIYFYTHQLYAAEFEIVPYPTCFFPHILRENSHCLPSSIVDQSDASNNATQCKLQSTVNQNHIPDPHILNCIHIRTVHTAMLRSEIPLPPAEDFRPLALPQE</sequence>
<evidence type="ECO:0000313" key="1">
    <source>
        <dbReference type="EMBL" id="RAK75249.1"/>
    </source>
</evidence>
<dbReference type="VEuPathDB" id="FungiDB:BO72DRAFT_181957"/>
<organism evidence="1 2">
    <name type="scientific">Aspergillus fijiensis CBS 313.89</name>
    <dbReference type="NCBI Taxonomy" id="1448319"/>
    <lineage>
        <taxon>Eukaryota</taxon>
        <taxon>Fungi</taxon>
        <taxon>Dikarya</taxon>
        <taxon>Ascomycota</taxon>
        <taxon>Pezizomycotina</taxon>
        <taxon>Eurotiomycetes</taxon>
        <taxon>Eurotiomycetidae</taxon>
        <taxon>Eurotiales</taxon>
        <taxon>Aspergillaceae</taxon>
        <taxon>Aspergillus</taxon>
    </lineage>
</organism>
<dbReference type="Proteomes" id="UP000249789">
    <property type="component" value="Unassembled WGS sequence"/>
</dbReference>
<proteinExistence type="predicted"/>
<evidence type="ECO:0000313" key="2">
    <source>
        <dbReference type="Proteomes" id="UP000249789"/>
    </source>
</evidence>
<dbReference type="RefSeq" id="XP_040799259.1">
    <property type="nucleotide sequence ID" value="XM_040939476.1"/>
</dbReference>
<reference evidence="1 2" key="1">
    <citation type="submission" date="2018-02" db="EMBL/GenBank/DDBJ databases">
        <title>The genomes of Aspergillus section Nigri reveals drivers in fungal speciation.</title>
        <authorList>
            <consortium name="DOE Joint Genome Institute"/>
            <person name="Vesth T.C."/>
            <person name="Nybo J."/>
            <person name="Theobald S."/>
            <person name="Brandl J."/>
            <person name="Frisvad J.C."/>
            <person name="Nielsen K.F."/>
            <person name="Lyhne E.K."/>
            <person name="Kogle M.E."/>
            <person name="Kuo A."/>
            <person name="Riley R."/>
            <person name="Clum A."/>
            <person name="Nolan M."/>
            <person name="Lipzen A."/>
            <person name="Salamov A."/>
            <person name="Henrissat B."/>
            <person name="Wiebenga A."/>
            <person name="De vries R.P."/>
            <person name="Grigoriev I.V."/>
            <person name="Mortensen U.H."/>
            <person name="Andersen M.R."/>
            <person name="Baker S.E."/>
        </authorList>
    </citation>
    <scope>NUCLEOTIDE SEQUENCE [LARGE SCALE GENOMIC DNA]</scope>
    <source>
        <strain evidence="1 2">CBS 313.89</strain>
    </source>
</reference>
<gene>
    <name evidence="1" type="ORF">BO72DRAFT_181957</name>
</gene>
<name>A0A8G1RL36_9EURO</name>
<protein>
    <submittedName>
        <fullName evidence="1">Uncharacterized protein</fullName>
    </submittedName>
</protein>